<protein>
    <submittedName>
        <fullName evidence="3">Acetylcholine receptor subunit alpha-type unc-38</fullName>
    </submittedName>
</protein>
<keyword evidence="4" id="KW-1185">Reference proteome</keyword>
<accession>A0A8X6L890</accession>
<evidence type="ECO:0000259" key="2">
    <source>
        <dbReference type="Pfam" id="PF02931"/>
    </source>
</evidence>
<feature type="domain" description="Neurotransmitter-gated ion-channel ligand-binding" evidence="2">
    <location>
        <begin position="27"/>
        <end position="238"/>
    </location>
</feature>
<evidence type="ECO:0000313" key="4">
    <source>
        <dbReference type="Proteomes" id="UP000887116"/>
    </source>
</evidence>
<organism evidence="3 4">
    <name type="scientific">Trichonephila clavata</name>
    <name type="common">Joro spider</name>
    <name type="synonym">Nephila clavata</name>
    <dbReference type="NCBI Taxonomy" id="2740835"/>
    <lineage>
        <taxon>Eukaryota</taxon>
        <taxon>Metazoa</taxon>
        <taxon>Ecdysozoa</taxon>
        <taxon>Arthropoda</taxon>
        <taxon>Chelicerata</taxon>
        <taxon>Arachnida</taxon>
        <taxon>Araneae</taxon>
        <taxon>Araneomorphae</taxon>
        <taxon>Entelegynae</taxon>
        <taxon>Araneoidea</taxon>
        <taxon>Nephilidae</taxon>
        <taxon>Trichonephila</taxon>
    </lineage>
</organism>
<name>A0A8X6L890_TRICU</name>
<dbReference type="FunFam" id="2.70.170.10:FF:000028">
    <property type="entry name" value="AcetylCholine Receptor"/>
    <property type="match status" value="1"/>
</dbReference>
<dbReference type="EMBL" id="BMAO01024751">
    <property type="protein sequence ID" value="GFQ97458.1"/>
    <property type="molecule type" value="Genomic_DNA"/>
</dbReference>
<dbReference type="GO" id="GO:0004888">
    <property type="term" value="F:transmembrane signaling receptor activity"/>
    <property type="evidence" value="ECO:0007669"/>
    <property type="project" value="InterPro"/>
</dbReference>
<feature type="chain" id="PRO_5036447724" evidence="1">
    <location>
        <begin position="20"/>
        <end position="244"/>
    </location>
</feature>
<sequence length="244" mass="27833">MHSFKVLLCLCLVIVAVYADEHTKSESDLRKALFHHYDKLVRPVRSVSDVITVETELAPVGIKDVDVKDKTIKIDTWLYVRWDDQYLTWDPVEYGGLDQLSLSAAEVWRPDLAVYSASTDTYFVPNVITNVVIFNNGTVIWVPPYTVKSRCIPSDNPITEEGAFQCTITLGSWTYDVARVIVKEKEQNILEGMGKDSFHDTHPKWTLESMVAHSEQKFYSCCPNAYSLVKFDLLFRKKQIAGDD</sequence>
<dbReference type="Gene3D" id="2.70.170.10">
    <property type="entry name" value="Neurotransmitter-gated ion-channel ligand-binding domain"/>
    <property type="match status" value="1"/>
</dbReference>
<evidence type="ECO:0000313" key="3">
    <source>
        <dbReference type="EMBL" id="GFQ97458.1"/>
    </source>
</evidence>
<dbReference type="InterPro" id="IPR036734">
    <property type="entry name" value="Neur_chan_lig-bd_sf"/>
</dbReference>
<feature type="signal peptide" evidence="1">
    <location>
        <begin position="1"/>
        <end position="19"/>
    </location>
</feature>
<comment type="caution">
    <text evidence="3">The sequence shown here is derived from an EMBL/GenBank/DDBJ whole genome shotgun (WGS) entry which is preliminary data.</text>
</comment>
<dbReference type="InterPro" id="IPR006202">
    <property type="entry name" value="Neur_chan_lig-bd"/>
</dbReference>
<keyword evidence="3" id="KW-0675">Receptor</keyword>
<dbReference type="AlphaFoldDB" id="A0A8X6L890"/>
<dbReference type="SUPFAM" id="SSF63712">
    <property type="entry name" value="Nicotinic receptor ligand binding domain-like"/>
    <property type="match status" value="1"/>
</dbReference>
<dbReference type="OrthoDB" id="6415331at2759"/>
<reference evidence="3" key="1">
    <citation type="submission" date="2020-07" db="EMBL/GenBank/DDBJ databases">
        <title>Multicomponent nature underlies the extraordinary mechanical properties of spider dragline silk.</title>
        <authorList>
            <person name="Kono N."/>
            <person name="Nakamura H."/>
            <person name="Mori M."/>
            <person name="Yoshida Y."/>
            <person name="Ohtoshi R."/>
            <person name="Malay A.D."/>
            <person name="Moran D.A.P."/>
            <person name="Tomita M."/>
            <person name="Numata K."/>
            <person name="Arakawa K."/>
        </authorList>
    </citation>
    <scope>NUCLEOTIDE SEQUENCE</scope>
</reference>
<dbReference type="PANTHER" id="PTHR18945">
    <property type="entry name" value="NEUROTRANSMITTER GATED ION CHANNEL"/>
    <property type="match status" value="1"/>
</dbReference>
<dbReference type="GO" id="GO:0005230">
    <property type="term" value="F:extracellular ligand-gated monoatomic ion channel activity"/>
    <property type="evidence" value="ECO:0007669"/>
    <property type="project" value="InterPro"/>
</dbReference>
<dbReference type="InterPro" id="IPR006201">
    <property type="entry name" value="Neur_channel"/>
</dbReference>
<dbReference type="Pfam" id="PF02931">
    <property type="entry name" value="Neur_chan_LBD"/>
    <property type="match status" value="1"/>
</dbReference>
<gene>
    <name evidence="3" type="primary">unc-38</name>
    <name evidence="3" type="ORF">TNCT_101051</name>
</gene>
<evidence type="ECO:0000256" key="1">
    <source>
        <dbReference type="SAM" id="SignalP"/>
    </source>
</evidence>
<proteinExistence type="predicted"/>
<dbReference type="GO" id="GO:0016020">
    <property type="term" value="C:membrane"/>
    <property type="evidence" value="ECO:0007669"/>
    <property type="project" value="InterPro"/>
</dbReference>
<dbReference type="Proteomes" id="UP000887116">
    <property type="component" value="Unassembled WGS sequence"/>
</dbReference>
<keyword evidence="1" id="KW-0732">Signal</keyword>